<dbReference type="Gene3D" id="2.140.10.30">
    <property type="entry name" value="Dipeptidylpeptidase IV, N-terminal domain"/>
    <property type="match status" value="1"/>
</dbReference>
<dbReference type="GO" id="GO:0006508">
    <property type="term" value="P:proteolysis"/>
    <property type="evidence" value="ECO:0007669"/>
    <property type="project" value="InterPro"/>
</dbReference>
<feature type="domain" description="Peptidase S9 prolyl oligopeptidase catalytic" evidence="1">
    <location>
        <begin position="524"/>
        <end position="720"/>
    </location>
</feature>
<feature type="domain" description="Dipeptidylpeptidase IV N-terminal" evidence="2">
    <location>
        <begin position="150"/>
        <end position="437"/>
    </location>
</feature>
<dbReference type="EMBL" id="JAKNDN010000054">
    <property type="protein sequence ID" value="MCG4962016.1"/>
    <property type="molecule type" value="Genomic_DNA"/>
</dbReference>
<dbReference type="GO" id="GO:0008239">
    <property type="term" value="F:dipeptidyl-peptidase activity"/>
    <property type="evidence" value="ECO:0007669"/>
    <property type="project" value="TreeGrafter"/>
</dbReference>
<evidence type="ECO:0000259" key="2">
    <source>
        <dbReference type="Pfam" id="PF00930"/>
    </source>
</evidence>
<gene>
    <name evidence="3" type="ORF">L0P03_19555</name>
</gene>
<dbReference type="PANTHER" id="PTHR11731:SF193">
    <property type="entry name" value="DIPEPTIDYL PEPTIDASE 9"/>
    <property type="match status" value="1"/>
</dbReference>
<proteinExistence type="predicted"/>
<organism evidence="3 4">
    <name type="scientific">Odoribacter splanchnicus</name>
    <dbReference type="NCBI Taxonomy" id="28118"/>
    <lineage>
        <taxon>Bacteria</taxon>
        <taxon>Pseudomonadati</taxon>
        <taxon>Bacteroidota</taxon>
        <taxon>Bacteroidia</taxon>
        <taxon>Bacteroidales</taxon>
        <taxon>Odoribacteraceae</taxon>
        <taxon>Odoribacter</taxon>
    </lineage>
</organism>
<protein>
    <submittedName>
        <fullName evidence="3">S9 family peptidase</fullName>
    </submittedName>
</protein>
<dbReference type="Pfam" id="PF00930">
    <property type="entry name" value="DPPIV_N"/>
    <property type="match status" value="1"/>
</dbReference>
<dbReference type="SUPFAM" id="SSF82171">
    <property type="entry name" value="DPP6 N-terminal domain-like"/>
    <property type="match status" value="1"/>
</dbReference>
<dbReference type="GO" id="GO:0008236">
    <property type="term" value="F:serine-type peptidase activity"/>
    <property type="evidence" value="ECO:0007669"/>
    <property type="project" value="InterPro"/>
</dbReference>
<dbReference type="Pfam" id="PF00326">
    <property type="entry name" value="Peptidase_S9"/>
    <property type="match status" value="1"/>
</dbReference>
<name>A0AAW5CAG3_9BACT</name>
<dbReference type="InterPro" id="IPR050278">
    <property type="entry name" value="Serine_Prot_S9B/DPPIV"/>
</dbReference>
<dbReference type="InterPro" id="IPR029058">
    <property type="entry name" value="AB_hydrolase_fold"/>
</dbReference>
<evidence type="ECO:0000259" key="1">
    <source>
        <dbReference type="Pfam" id="PF00326"/>
    </source>
</evidence>
<dbReference type="Gene3D" id="3.40.50.1820">
    <property type="entry name" value="alpha/beta hydrolase"/>
    <property type="match status" value="1"/>
</dbReference>
<dbReference type="RefSeq" id="WP_237983048.1">
    <property type="nucleotide sequence ID" value="NZ_JAHOOV010000012.1"/>
</dbReference>
<evidence type="ECO:0000313" key="3">
    <source>
        <dbReference type="EMBL" id="MCG4962016.1"/>
    </source>
</evidence>
<dbReference type="InterPro" id="IPR001375">
    <property type="entry name" value="Peptidase_S9_cat"/>
</dbReference>
<accession>A0AAW5CAG3</accession>
<reference evidence="3" key="1">
    <citation type="submission" date="2022-01" db="EMBL/GenBank/DDBJ databases">
        <title>Collection of gut derived symbiotic bacterial strains cultured from healthy donors.</title>
        <authorList>
            <person name="Lin H."/>
            <person name="Kohout C."/>
            <person name="Waligurski E."/>
            <person name="Pamer E.G."/>
        </authorList>
    </citation>
    <scope>NUCLEOTIDE SEQUENCE</scope>
    <source>
        <strain evidence="3">DFI.1.149</strain>
    </source>
</reference>
<evidence type="ECO:0000313" key="4">
    <source>
        <dbReference type="Proteomes" id="UP001199750"/>
    </source>
</evidence>
<dbReference type="PANTHER" id="PTHR11731">
    <property type="entry name" value="PROTEASE FAMILY S9B,C DIPEPTIDYL-PEPTIDASE IV-RELATED"/>
    <property type="match status" value="1"/>
</dbReference>
<dbReference type="SUPFAM" id="SSF53474">
    <property type="entry name" value="alpha/beta-Hydrolases"/>
    <property type="match status" value="1"/>
</dbReference>
<dbReference type="AlphaFoldDB" id="A0AAW5CAG3"/>
<comment type="caution">
    <text evidence="3">The sequence shown here is derived from an EMBL/GenBank/DDBJ whole genome shotgun (WGS) entry which is preliminary data.</text>
</comment>
<dbReference type="Proteomes" id="UP001199750">
    <property type="component" value="Unassembled WGS sequence"/>
</dbReference>
<sequence length="720" mass="82137">MKSILMTFMGVGTIMNLTAGNLSEDRTDRPQTDGGKVLTMEEAVLGYQLYPKNLYVQWQGDRNVLTYPEGTNLMGEVAGKEKPEVLMTLAELNRLLEADLKGWPQYEWKDGRTLVIMRQGKRYEIDTDKKVLAYVFPIAKGAQNVTSNGQELLAYTKANNLYYVDANGNEFAVTSDKDPNIVNGQTVSRNEFGINGGIFWSPDGKQLAFYRKDESQVGTFPLLDINSRMGTLREIKYPMAGMKSEQISLGVYQVASGKTVFLDVDDFGREQYLTNIAWSPASDYIYVQVLDRAQKHMKLNQYSAKTGEFVKTLLEEQNERYIEPLTPIVFLKNDPSRFIYRTNNRDGYFSLYLCEAATGKVLKRLTDVNADVEMVGQDDKFVYYTSAEVSPVDNHLFRVEVKSGKKTRLTQAEGWHKVTMSGDMKYFVDNYSSLKVPRVILLVQNDGKKVKELLKAEDPTKDYNFGEITLGTVKSADGKFNNYYRLIKPMNFDASRKYPVIVYVYGGPHSQMVKNTWQAEMRRWEMYMAQHGYVVFVMDNRGTSNQGAEFEKAIHGQCGQAEMADQMEGIKLLKSLPYVDADRIGVHGWSYGGFMTISLLTNHPDVFKVAVAGGPVIDWKWYEVMYGERYMDSPHTNPEGYAKVSLIHKARDLKGKLLICQGAIDNTVVWEHSLSFIRECIKNNIQVDYFPYPCAEHNVMGKDRIHLMQKVTDYFEDYLK</sequence>
<dbReference type="InterPro" id="IPR002469">
    <property type="entry name" value="Peptidase_S9B_N"/>
</dbReference>